<dbReference type="Gene3D" id="3.40.50.12780">
    <property type="entry name" value="N-terminal domain of ligase-like"/>
    <property type="match status" value="1"/>
</dbReference>
<organism evidence="5 6">
    <name type="scientific">Lomentospora prolificans</name>
    <dbReference type="NCBI Taxonomy" id="41688"/>
    <lineage>
        <taxon>Eukaryota</taxon>
        <taxon>Fungi</taxon>
        <taxon>Dikarya</taxon>
        <taxon>Ascomycota</taxon>
        <taxon>Pezizomycotina</taxon>
        <taxon>Sordariomycetes</taxon>
        <taxon>Hypocreomycetidae</taxon>
        <taxon>Microascales</taxon>
        <taxon>Microascaceae</taxon>
        <taxon>Lomentospora</taxon>
    </lineage>
</organism>
<comment type="caution">
    <text evidence="5">The sequence shown here is derived from an EMBL/GenBank/DDBJ whole genome shotgun (WGS) entry which is preliminary data.</text>
</comment>
<dbReference type="InterPro" id="IPR042099">
    <property type="entry name" value="ANL_N_sf"/>
</dbReference>
<sequence length="572" mass="63583">MVVDEPLQRATRKLTSTMPLTSPYPEVPLPRSDLWSFLFERDDLAFGPDHVLLVDGETQRSYNFGQIKTLSAEFGKGLKSQWNWQKGDVLALYTPNSIDTPIVMLGTLWAGGIICPANPLYTAGELTHQLKDAKASAIATQLPMLPIAREAAANAGIPENRIILIGDNHDEAGKFKHWTQITNQNRIFTPKKTKVDPMKDLAFIVYSSVSIPAGTTGLPKGVVLTHFNVVANMAQIKNFDFKYLNWDKDVQLGVLPFFHIYGLAIIILGGMNAGIRTVVMPKFDLERFCQLVQEHQVSVTYVPPPIVLALAKHPLVSKYDLSSIRFLNCAAAPLTRELVEELWQRLKLPVKQGYGLSETSPAAVLQMLDEFGKFVGSIGKLIPNMTAKIVDADGNEITKAGEAGELLLKGPNVFSGYLNKPEQNKEVFTEDGYFKTGDIVYRDEKGNFYVTDRVKELIKFNGFQVAPAELEGMLLGREDIIDTCVIGVWDNERQTEVPRAYVVIKPGLTKDNALAQDIVEWLAKQTAPHKRLRGGVRFVDVIPKSQAGKLLRRVLKDQAKQEEDAAKDKAKL</sequence>
<keyword evidence="6" id="KW-1185">Reference proteome</keyword>
<keyword evidence="2" id="KW-0436">Ligase</keyword>
<dbReference type="InParanoid" id="A0A2N3N1X6"/>
<evidence type="ECO:0000259" key="4">
    <source>
        <dbReference type="Pfam" id="PF13193"/>
    </source>
</evidence>
<dbReference type="PANTHER" id="PTHR24096">
    <property type="entry name" value="LONG-CHAIN-FATTY-ACID--COA LIGASE"/>
    <property type="match status" value="1"/>
</dbReference>
<dbReference type="EMBL" id="NLAX01001034">
    <property type="protein sequence ID" value="PKS06423.1"/>
    <property type="molecule type" value="Genomic_DNA"/>
</dbReference>
<dbReference type="Pfam" id="PF13193">
    <property type="entry name" value="AMP-binding_C"/>
    <property type="match status" value="1"/>
</dbReference>
<dbReference type="GO" id="GO:0016405">
    <property type="term" value="F:CoA-ligase activity"/>
    <property type="evidence" value="ECO:0007669"/>
    <property type="project" value="TreeGrafter"/>
</dbReference>
<evidence type="ECO:0000256" key="2">
    <source>
        <dbReference type="ARBA" id="ARBA00022598"/>
    </source>
</evidence>
<dbReference type="Proteomes" id="UP000233524">
    <property type="component" value="Unassembled WGS sequence"/>
</dbReference>
<dbReference type="CDD" id="cd05911">
    <property type="entry name" value="Firefly_Luc_like"/>
    <property type="match status" value="1"/>
</dbReference>
<dbReference type="InterPro" id="IPR000873">
    <property type="entry name" value="AMP-dep_synth/lig_dom"/>
</dbReference>
<reference evidence="5 6" key="1">
    <citation type="journal article" date="2017" name="G3 (Bethesda)">
        <title>First Draft Genome Sequence of the Pathogenic Fungus Lomentospora prolificans (Formerly Scedosporium prolificans).</title>
        <authorList>
            <person name="Luo R."/>
            <person name="Zimin A."/>
            <person name="Workman R."/>
            <person name="Fan Y."/>
            <person name="Pertea G."/>
            <person name="Grossman N."/>
            <person name="Wear M.P."/>
            <person name="Jia B."/>
            <person name="Miller H."/>
            <person name="Casadevall A."/>
            <person name="Timp W."/>
            <person name="Zhang S.X."/>
            <person name="Salzberg S.L."/>
        </authorList>
    </citation>
    <scope>NUCLEOTIDE SEQUENCE [LARGE SCALE GENOMIC DNA]</scope>
    <source>
        <strain evidence="5 6">JHH-5317</strain>
    </source>
</reference>
<dbReference type="Pfam" id="PF00501">
    <property type="entry name" value="AMP-binding"/>
    <property type="match status" value="1"/>
</dbReference>
<evidence type="ECO:0000313" key="6">
    <source>
        <dbReference type="Proteomes" id="UP000233524"/>
    </source>
</evidence>
<feature type="domain" description="AMP-dependent synthetase/ligase" evidence="3">
    <location>
        <begin position="47"/>
        <end position="418"/>
    </location>
</feature>
<evidence type="ECO:0000313" key="5">
    <source>
        <dbReference type="EMBL" id="PKS06423.1"/>
    </source>
</evidence>
<dbReference type="SUPFAM" id="SSF56801">
    <property type="entry name" value="Acetyl-CoA synthetase-like"/>
    <property type="match status" value="1"/>
</dbReference>
<dbReference type="OrthoDB" id="6509636at2759"/>
<evidence type="ECO:0000259" key="3">
    <source>
        <dbReference type="Pfam" id="PF00501"/>
    </source>
</evidence>
<dbReference type="AlphaFoldDB" id="A0A2N3N1X6"/>
<dbReference type="VEuPathDB" id="FungiDB:jhhlp_007171"/>
<name>A0A2N3N1X6_9PEZI</name>
<dbReference type="PANTHER" id="PTHR24096:SF149">
    <property type="entry name" value="AMP-BINDING DOMAIN-CONTAINING PROTEIN-RELATED"/>
    <property type="match status" value="1"/>
</dbReference>
<proteinExistence type="inferred from homology"/>
<accession>A0A2N3N1X6</accession>
<dbReference type="Gene3D" id="3.30.300.30">
    <property type="match status" value="1"/>
</dbReference>
<dbReference type="InterPro" id="IPR045851">
    <property type="entry name" value="AMP-bd_C_sf"/>
</dbReference>
<gene>
    <name evidence="5" type="ORF">jhhlp_007171</name>
</gene>
<protein>
    <recommendedName>
        <fullName evidence="7">AMP-dependent synthetase/ligase domain-containing protein</fullName>
    </recommendedName>
</protein>
<dbReference type="InterPro" id="IPR025110">
    <property type="entry name" value="AMP-bd_C"/>
</dbReference>
<evidence type="ECO:0008006" key="7">
    <source>
        <dbReference type="Google" id="ProtNLM"/>
    </source>
</evidence>
<comment type="similarity">
    <text evidence="1">Belongs to the ATP-dependent AMP-binding enzyme family.</text>
</comment>
<dbReference type="STRING" id="41688.A0A2N3N1X6"/>
<feature type="domain" description="AMP-binding enzyme C-terminal" evidence="4">
    <location>
        <begin position="469"/>
        <end position="549"/>
    </location>
</feature>
<evidence type="ECO:0000256" key="1">
    <source>
        <dbReference type="ARBA" id="ARBA00006432"/>
    </source>
</evidence>